<feature type="region of interest" description="Disordered" evidence="1">
    <location>
        <begin position="300"/>
        <end position="432"/>
    </location>
</feature>
<feature type="compositionally biased region" description="Low complexity" evidence="1">
    <location>
        <begin position="395"/>
        <end position="425"/>
    </location>
</feature>
<dbReference type="Proteomes" id="UP001302676">
    <property type="component" value="Unassembled WGS sequence"/>
</dbReference>
<evidence type="ECO:0000313" key="2">
    <source>
        <dbReference type="EMBL" id="KAK4146337.1"/>
    </source>
</evidence>
<reference evidence="2" key="2">
    <citation type="submission" date="2023-05" db="EMBL/GenBank/DDBJ databases">
        <authorList>
            <consortium name="Lawrence Berkeley National Laboratory"/>
            <person name="Steindorff A."/>
            <person name="Hensen N."/>
            <person name="Bonometti L."/>
            <person name="Westerberg I."/>
            <person name="Brannstrom I.O."/>
            <person name="Guillou S."/>
            <person name="Cros-Aarteil S."/>
            <person name="Calhoun S."/>
            <person name="Haridas S."/>
            <person name="Kuo A."/>
            <person name="Mondo S."/>
            <person name="Pangilinan J."/>
            <person name="Riley R."/>
            <person name="Labutti K."/>
            <person name="Andreopoulos B."/>
            <person name="Lipzen A."/>
            <person name="Chen C."/>
            <person name="Yanf M."/>
            <person name="Daum C."/>
            <person name="Ng V."/>
            <person name="Clum A."/>
            <person name="Ohm R."/>
            <person name="Martin F."/>
            <person name="Silar P."/>
            <person name="Natvig D."/>
            <person name="Lalanne C."/>
            <person name="Gautier V."/>
            <person name="Ament-Velasquez S.L."/>
            <person name="Kruys A."/>
            <person name="Hutchinson M.I."/>
            <person name="Powell A.J."/>
            <person name="Barry K."/>
            <person name="Miller A.N."/>
            <person name="Grigoriev I.V."/>
            <person name="Debuchy R."/>
            <person name="Gladieux P."/>
            <person name="Thoren M.H."/>
            <person name="Johannesson H."/>
        </authorList>
    </citation>
    <scope>NUCLEOTIDE SEQUENCE</scope>
    <source>
        <strain evidence="2">CBS 141.50</strain>
    </source>
</reference>
<feature type="compositionally biased region" description="Low complexity" evidence="1">
    <location>
        <begin position="34"/>
        <end position="70"/>
    </location>
</feature>
<dbReference type="RefSeq" id="XP_062639708.1">
    <property type="nucleotide sequence ID" value="XM_062779711.1"/>
</dbReference>
<evidence type="ECO:0000313" key="3">
    <source>
        <dbReference type="Proteomes" id="UP001302676"/>
    </source>
</evidence>
<accession>A0AAN6V7V1</accession>
<feature type="compositionally biased region" description="Acidic residues" evidence="1">
    <location>
        <begin position="348"/>
        <end position="394"/>
    </location>
</feature>
<dbReference type="GeneID" id="87816324"/>
<dbReference type="AlphaFoldDB" id="A0AAN6V7V1"/>
<protein>
    <submittedName>
        <fullName evidence="2">Uncharacterized protein</fullName>
    </submittedName>
</protein>
<comment type="caution">
    <text evidence="2">The sequence shown here is derived from an EMBL/GenBank/DDBJ whole genome shotgun (WGS) entry which is preliminary data.</text>
</comment>
<evidence type="ECO:0000256" key="1">
    <source>
        <dbReference type="SAM" id="MobiDB-lite"/>
    </source>
</evidence>
<dbReference type="EMBL" id="MU853562">
    <property type="protein sequence ID" value="KAK4146337.1"/>
    <property type="molecule type" value="Genomic_DNA"/>
</dbReference>
<name>A0AAN6V7V1_9PEZI</name>
<organism evidence="2 3">
    <name type="scientific">Dichotomopilus funicola</name>
    <dbReference type="NCBI Taxonomy" id="1934379"/>
    <lineage>
        <taxon>Eukaryota</taxon>
        <taxon>Fungi</taxon>
        <taxon>Dikarya</taxon>
        <taxon>Ascomycota</taxon>
        <taxon>Pezizomycotina</taxon>
        <taxon>Sordariomycetes</taxon>
        <taxon>Sordariomycetidae</taxon>
        <taxon>Sordariales</taxon>
        <taxon>Chaetomiaceae</taxon>
        <taxon>Dichotomopilus</taxon>
    </lineage>
</organism>
<keyword evidence="3" id="KW-1185">Reference proteome</keyword>
<proteinExistence type="predicted"/>
<gene>
    <name evidence="2" type="ORF">C8A04DRAFT_25846</name>
</gene>
<feature type="compositionally biased region" description="Polar residues" evidence="1">
    <location>
        <begin position="1"/>
        <end position="10"/>
    </location>
</feature>
<sequence length="461" mass="48944">MDSHTTQSNLPRPRRSDISSRPAFLMFPSEGSVSASGPAAATAAPSTMGMPPATTTTTTATGHGMPTTGAATSMPLLPTSLGPLHPSRFPPSVPSPPRTYAEAHALAYRTPGGLYMVPPGWRLALVEHVVLPGAQGGLGARGCEVVFAGFGGWTRWDLQIVPVGSVLAGFERDDMDEEVPEDGEERVEIEVVDGVVDEVVGAGEREEGEGEEREMVDWEVAERELEDFEDDALAERLAAAGWSDATGWPESMLLGQPSVDGSVSDPAAPDTPTIARSILGTSSSFSGSAVTLVDWSNEDSEYEYTSNSEYAGEFDDRSAYESENDDGEFDGIEFDGSEFDGSEFGGSEGDESEEDGSEDDDGSQEGDSEEDSDSDEDSSRDEGNDNDTDTDDEVSSASGSSDASGSSGSSSSPGPQQQQQRQQSQTLSRGRGELRIRRLVCWAFPIERARGLSFLRSLDEA</sequence>
<feature type="region of interest" description="Disordered" evidence="1">
    <location>
        <begin position="247"/>
        <end position="274"/>
    </location>
</feature>
<feature type="compositionally biased region" description="Acidic residues" evidence="1">
    <location>
        <begin position="322"/>
        <end position="341"/>
    </location>
</feature>
<reference evidence="2" key="1">
    <citation type="journal article" date="2023" name="Mol. Phylogenet. Evol.">
        <title>Genome-scale phylogeny and comparative genomics of the fungal order Sordariales.</title>
        <authorList>
            <person name="Hensen N."/>
            <person name="Bonometti L."/>
            <person name="Westerberg I."/>
            <person name="Brannstrom I.O."/>
            <person name="Guillou S."/>
            <person name="Cros-Aarteil S."/>
            <person name="Calhoun S."/>
            <person name="Haridas S."/>
            <person name="Kuo A."/>
            <person name="Mondo S."/>
            <person name="Pangilinan J."/>
            <person name="Riley R."/>
            <person name="LaButti K."/>
            <person name="Andreopoulos B."/>
            <person name="Lipzen A."/>
            <person name="Chen C."/>
            <person name="Yan M."/>
            <person name="Daum C."/>
            <person name="Ng V."/>
            <person name="Clum A."/>
            <person name="Steindorff A."/>
            <person name="Ohm R.A."/>
            <person name="Martin F."/>
            <person name="Silar P."/>
            <person name="Natvig D.O."/>
            <person name="Lalanne C."/>
            <person name="Gautier V."/>
            <person name="Ament-Velasquez S.L."/>
            <person name="Kruys A."/>
            <person name="Hutchinson M.I."/>
            <person name="Powell A.J."/>
            <person name="Barry K."/>
            <person name="Miller A.N."/>
            <person name="Grigoriev I.V."/>
            <person name="Debuchy R."/>
            <person name="Gladieux P."/>
            <person name="Hiltunen Thoren M."/>
            <person name="Johannesson H."/>
        </authorList>
    </citation>
    <scope>NUCLEOTIDE SEQUENCE</scope>
    <source>
        <strain evidence="2">CBS 141.50</strain>
    </source>
</reference>
<feature type="region of interest" description="Disordered" evidence="1">
    <location>
        <begin position="1"/>
        <end position="70"/>
    </location>
</feature>